<keyword evidence="2" id="KW-1185">Reference proteome</keyword>
<dbReference type="EMBL" id="AP025739">
    <property type="protein sequence ID" value="BDI34346.1"/>
    <property type="molecule type" value="Genomic_DNA"/>
</dbReference>
<proteinExistence type="predicted"/>
<evidence type="ECO:0000313" key="2">
    <source>
        <dbReference type="Proteomes" id="UP000287394"/>
    </source>
</evidence>
<dbReference type="AlphaFoldDB" id="A0A402CX27"/>
<dbReference type="Proteomes" id="UP000287394">
    <property type="component" value="Chromosome"/>
</dbReference>
<dbReference type="KEGG" id="ccot:CCAX7_63970"/>
<sequence length="101" mass="10568">MISQTHGKGLKAAASFMIFSIGLTMASVVPSLADAAHPNIVQRHPTATGFVAGVGVHHALKVSAANKKRRHQKLSFAEKHPTMTGLAAGLATRAAIKHTTH</sequence>
<evidence type="ECO:0000313" key="1">
    <source>
        <dbReference type="EMBL" id="BDI34346.1"/>
    </source>
</evidence>
<protein>
    <submittedName>
        <fullName evidence="1">Uncharacterized protein</fullName>
    </submittedName>
</protein>
<dbReference type="RefSeq" id="WP_119321873.1">
    <property type="nucleotide sequence ID" value="NZ_AP025739.1"/>
</dbReference>
<accession>A0A402CX27</accession>
<name>A0A402CX27_9BACT</name>
<gene>
    <name evidence="1" type="ORF">CCAX7_63970</name>
</gene>
<reference evidence="1 2" key="1">
    <citation type="journal article" date="2019" name="Int. J. Syst. Evol. Microbiol.">
        <title>Capsulimonas corticalis gen. nov., sp. nov., an aerobic capsulated bacterium, of a novel bacterial order, Capsulimonadales ord. nov., of the class Armatimonadia of the phylum Armatimonadetes.</title>
        <authorList>
            <person name="Li J."/>
            <person name="Kudo C."/>
            <person name="Tonouchi A."/>
        </authorList>
    </citation>
    <scope>NUCLEOTIDE SEQUENCE [LARGE SCALE GENOMIC DNA]</scope>
    <source>
        <strain evidence="1 2">AX-7</strain>
    </source>
</reference>
<organism evidence="1 2">
    <name type="scientific">Capsulimonas corticalis</name>
    <dbReference type="NCBI Taxonomy" id="2219043"/>
    <lineage>
        <taxon>Bacteria</taxon>
        <taxon>Bacillati</taxon>
        <taxon>Armatimonadota</taxon>
        <taxon>Armatimonadia</taxon>
        <taxon>Capsulimonadales</taxon>
        <taxon>Capsulimonadaceae</taxon>
        <taxon>Capsulimonas</taxon>
    </lineage>
</organism>